<keyword evidence="1" id="KW-1133">Transmembrane helix</keyword>
<comment type="caution">
    <text evidence="2">The sequence shown here is derived from an EMBL/GenBank/DDBJ whole genome shotgun (WGS) entry which is preliminary data.</text>
</comment>
<evidence type="ECO:0000256" key="1">
    <source>
        <dbReference type="SAM" id="Phobius"/>
    </source>
</evidence>
<sequence>MYYRWIPLFSSLALTGLIGGLWGYAWESTASTPTWVPASVLVLAFLFAAIGIVFASKTTASQAAKITYLTGTMLFLAGFASFYVFSQPTTINIFGFIAVTAGLIVANLAAGYLYRDGSRQK</sequence>
<reference evidence="2 3" key="1">
    <citation type="submission" date="2016-01" db="EMBL/GenBank/DDBJ databases">
        <authorList>
            <person name="Mitreva M."/>
            <person name="Pepin K.H."/>
            <person name="Mihindukulasuriya K.A."/>
            <person name="Fulton R."/>
            <person name="Fronick C."/>
            <person name="O'Laughlin M."/>
            <person name="Miner T."/>
            <person name="Herter B."/>
            <person name="Rosa B.A."/>
            <person name="Cordes M."/>
            <person name="Tomlinson C."/>
            <person name="Wollam A."/>
            <person name="Palsikar V.B."/>
            <person name="Mardis E.R."/>
            <person name="Wilson R.K."/>
        </authorList>
    </citation>
    <scope>NUCLEOTIDE SEQUENCE [LARGE SCALE GENOMIC DNA]</scope>
    <source>
        <strain evidence="2 3">DNF00696</strain>
    </source>
</reference>
<dbReference type="AlphaFoldDB" id="A0AB34WZ02"/>
<keyword evidence="1" id="KW-0812">Transmembrane</keyword>
<keyword evidence="1" id="KW-0472">Membrane</keyword>
<protein>
    <submittedName>
        <fullName evidence="2">Uncharacterized protein</fullName>
    </submittedName>
</protein>
<name>A0AB34WZ02_9ACTO</name>
<evidence type="ECO:0000313" key="3">
    <source>
        <dbReference type="Proteomes" id="UP000070572"/>
    </source>
</evidence>
<feature type="transmembrane region" description="Helical" evidence="1">
    <location>
        <begin position="35"/>
        <end position="54"/>
    </location>
</feature>
<dbReference type="RefSeq" id="WP_060920488.1">
    <property type="nucleotide sequence ID" value="NZ_CAUPGC010000001.1"/>
</dbReference>
<gene>
    <name evidence="2" type="ORF">HMPREF1862_01177</name>
</gene>
<organism evidence="2 3">
    <name type="scientific">Varibaculum cambriense</name>
    <dbReference type="NCBI Taxonomy" id="184870"/>
    <lineage>
        <taxon>Bacteria</taxon>
        <taxon>Bacillati</taxon>
        <taxon>Actinomycetota</taxon>
        <taxon>Actinomycetes</taxon>
        <taxon>Actinomycetales</taxon>
        <taxon>Actinomycetaceae</taxon>
        <taxon>Varibaculum</taxon>
    </lineage>
</organism>
<accession>A0AB34WZ02</accession>
<dbReference type="Proteomes" id="UP000070572">
    <property type="component" value="Unassembled WGS sequence"/>
</dbReference>
<feature type="transmembrane region" description="Helical" evidence="1">
    <location>
        <begin position="91"/>
        <end position="114"/>
    </location>
</feature>
<evidence type="ECO:0000313" key="2">
    <source>
        <dbReference type="EMBL" id="KXB80495.1"/>
    </source>
</evidence>
<feature type="transmembrane region" description="Helical" evidence="1">
    <location>
        <begin position="66"/>
        <end position="85"/>
    </location>
</feature>
<proteinExistence type="predicted"/>
<dbReference type="EMBL" id="LSDN01000015">
    <property type="protein sequence ID" value="KXB80495.1"/>
    <property type="molecule type" value="Genomic_DNA"/>
</dbReference>